<dbReference type="EMBL" id="SDIL01000019">
    <property type="protein sequence ID" value="RXK40352.1"/>
    <property type="molecule type" value="Genomic_DNA"/>
</dbReference>
<reference evidence="2 3" key="1">
    <citation type="submission" date="2016-06" db="EMBL/GenBank/DDBJ databases">
        <title>Evolution of pathogenesis and genome organization in the Tremellales.</title>
        <authorList>
            <person name="Cuomo C."/>
            <person name="Litvintseva A."/>
            <person name="Heitman J."/>
            <person name="Chen Y."/>
            <person name="Sun S."/>
            <person name="Springer D."/>
            <person name="Dromer F."/>
            <person name="Young S."/>
            <person name="Zeng Q."/>
            <person name="Chapman S."/>
            <person name="Gujja S."/>
            <person name="Saif S."/>
            <person name="Birren B."/>
        </authorList>
    </citation>
    <scope>NUCLEOTIDE SEQUENCE [LARGE SCALE GENOMIC DNA]</scope>
    <source>
        <strain evidence="2 3">ATCC 28783</strain>
    </source>
</reference>
<feature type="compositionally biased region" description="Pro residues" evidence="1">
    <location>
        <begin position="21"/>
        <end position="33"/>
    </location>
</feature>
<name>A0A4Q1BR69_TREME</name>
<dbReference type="AlphaFoldDB" id="A0A4Q1BR69"/>
<evidence type="ECO:0000313" key="2">
    <source>
        <dbReference type="EMBL" id="RXK40352.1"/>
    </source>
</evidence>
<organism evidence="2 3">
    <name type="scientific">Tremella mesenterica</name>
    <name type="common">Jelly fungus</name>
    <dbReference type="NCBI Taxonomy" id="5217"/>
    <lineage>
        <taxon>Eukaryota</taxon>
        <taxon>Fungi</taxon>
        <taxon>Dikarya</taxon>
        <taxon>Basidiomycota</taxon>
        <taxon>Agaricomycotina</taxon>
        <taxon>Tremellomycetes</taxon>
        <taxon>Tremellales</taxon>
        <taxon>Tremellaceae</taxon>
        <taxon>Tremella</taxon>
    </lineage>
</organism>
<evidence type="ECO:0000256" key="1">
    <source>
        <dbReference type="SAM" id="MobiDB-lite"/>
    </source>
</evidence>
<sequence>MSGSVTPTEITTKGQRISVVSPPPVYIHTPPPATKQMITSSPTNTISMENPGEGSISGGSSTTAVDQIPGQRDDLAKPLNQTYQDWYPGDASHEGKPAWWNKLFCCGYGLGCLLCPCGSCNCK</sequence>
<evidence type="ECO:0000313" key="3">
    <source>
        <dbReference type="Proteomes" id="UP000289152"/>
    </source>
</evidence>
<feature type="compositionally biased region" description="Low complexity" evidence="1">
    <location>
        <begin position="52"/>
        <end position="61"/>
    </location>
</feature>
<proteinExistence type="predicted"/>
<accession>A0A4Q1BR69</accession>
<gene>
    <name evidence="2" type="ORF">M231_02335</name>
</gene>
<feature type="compositionally biased region" description="Polar residues" evidence="1">
    <location>
        <begin position="1"/>
        <end position="15"/>
    </location>
</feature>
<dbReference type="VEuPathDB" id="FungiDB:TREMEDRAFT_65281"/>
<comment type="caution">
    <text evidence="2">The sequence shown here is derived from an EMBL/GenBank/DDBJ whole genome shotgun (WGS) entry which is preliminary data.</text>
</comment>
<keyword evidence="3" id="KW-1185">Reference proteome</keyword>
<protein>
    <submittedName>
        <fullName evidence="2">Uncharacterized protein</fullName>
    </submittedName>
</protein>
<dbReference type="Proteomes" id="UP000289152">
    <property type="component" value="Unassembled WGS sequence"/>
</dbReference>
<dbReference type="OrthoDB" id="2596351at2759"/>
<dbReference type="InParanoid" id="A0A4Q1BR69"/>
<feature type="region of interest" description="Disordered" evidence="1">
    <location>
        <begin position="1"/>
        <end position="65"/>
    </location>
</feature>
<feature type="compositionally biased region" description="Polar residues" evidence="1">
    <location>
        <begin position="36"/>
        <end position="48"/>
    </location>
</feature>